<dbReference type="AlphaFoldDB" id="A0AAD2GW48"/>
<name>A0AAD2GW48_9AGAR</name>
<accession>A0AAD2GW48</accession>
<dbReference type="EMBL" id="CAVNYO010000082">
    <property type="protein sequence ID" value="CAK5265139.1"/>
    <property type="molecule type" value="Genomic_DNA"/>
</dbReference>
<comment type="caution">
    <text evidence="1">The sequence shown here is derived from an EMBL/GenBank/DDBJ whole genome shotgun (WGS) entry which is preliminary data.</text>
</comment>
<evidence type="ECO:0000313" key="2">
    <source>
        <dbReference type="Proteomes" id="UP001295794"/>
    </source>
</evidence>
<organism evidence="1 2">
    <name type="scientific">Mycena citricolor</name>
    <dbReference type="NCBI Taxonomy" id="2018698"/>
    <lineage>
        <taxon>Eukaryota</taxon>
        <taxon>Fungi</taxon>
        <taxon>Dikarya</taxon>
        <taxon>Basidiomycota</taxon>
        <taxon>Agaricomycotina</taxon>
        <taxon>Agaricomycetes</taxon>
        <taxon>Agaricomycetidae</taxon>
        <taxon>Agaricales</taxon>
        <taxon>Marasmiineae</taxon>
        <taxon>Mycenaceae</taxon>
        <taxon>Mycena</taxon>
    </lineage>
</organism>
<dbReference type="Proteomes" id="UP001295794">
    <property type="component" value="Unassembled WGS sequence"/>
</dbReference>
<protein>
    <submittedName>
        <fullName evidence="1">Uncharacterized protein</fullName>
    </submittedName>
</protein>
<reference evidence="1" key="1">
    <citation type="submission" date="2023-11" db="EMBL/GenBank/DDBJ databases">
        <authorList>
            <person name="De Vega J J."/>
            <person name="De Vega J J."/>
        </authorList>
    </citation>
    <scope>NUCLEOTIDE SEQUENCE</scope>
</reference>
<keyword evidence="2" id="KW-1185">Reference proteome</keyword>
<proteinExistence type="predicted"/>
<evidence type="ECO:0000313" key="1">
    <source>
        <dbReference type="EMBL" id="CAK5265139.1"/>
    </source>
</evidence>
<sequence>MSRPSESADPEGCAVRFRHGLAVSRFCAAPTTKYTHACFRPNLAPEHDKNRVWRRRSVDTAHTVPARGTCQPGGNGPSRESRSCCPARVGWWWWWCPDLGPLHLATICLDLNLTYPCPRSGSRPGGESLQSPASVSVCQSVRSSWRSGADAHSTGCRSADQ</sequence>
<gene>
    <name evidence="1" type="ORF">MYCIT1_LOCUS5910</name>
</gene>